<dbReference type="Pfam" id="PF09182">
    <property type="entry name" value="PuR_N"/>
    <property type="match status" value="1"/>
</dbReference>
<reference evidence="8 9" key="1">
    <citation type="journal article" date="2015" name="Genome Announc.">
        <title>Expanding the biotechnology potential of lactobacilli through comparative genomics of 213 strains and associated genera.</title>
        <authorList>
            <person name="Sun Z."/>
            <person name="Harris H.M."/>
            <person name="McCann A."/>
            <person name="Guo C."/>
            <person name="Argimon S."/>
            <person name="Zhang W."/>
            <person name="Yang X."/>
            <person name="Jeffery I.B."/>
            <person name="Cooney J.C."/>
            <person name="Kagawa T.F."/>
            <person name="Liu W."/>
            <person name="Song Y."/>
            <person name="Salvetti E."/>
            <person name="Wrobel A."/>
            <person name="Rasinkangas P."/>
            <person name="Parkhill J."/>
            <person name="Rea M.C."/>
            <person name="O'Sullivan O."/>
            <person name="Ritari J."/>
            <person name="Douillard F.P."/>
            <person name="Paul Ross R."/>
            <person name="Yang R."/>
            <person name="Briner A.E."/>
            <person name="Felis G.E."/>
            <person name="de Vos W.M."/>
            <person name="Barrangou R."/>
            <person name="Klaenhammer T.R."/>
            <person name="Caufield P.W."/>
            <person name="Cui Y."/>
            <person name="Zhang H."/>
            <person name="O'Toole P.W."/>
        </authorList>
    </citation>
    <scope>NUCLEOTIDE SEQUENCE [LARGE SCALE GENOMIC DNA]</scope>
    <source>
        <strain evidence="8 9">DSM 20505</strain>
    </source>
</reference>
<dbReference type="GO" id="GO:0045892">
    <property type="term" value="P:negative regulation of DNA-templated transcription"/>
    <property type="evidence" value="ECO:0007669"/>
    <property type="project" value="InterPro"/>
</dbReference>
<dbReference type="SUPFAM" id="SSF53271">
    <property type="entry name" value="PRTase-like"/>
    <property type="match status" value="1"/>
</dbReference>
<evidence type="ECO:0000256" key="5">
    <source>
        <dbReference type="ARBA" id="ARBA00049656"/>
    </source>
</evidence>
<dbReference type="Pfam" id="PF00156">
    <property type="entry name" value="Pribosyltran"/>
    <property type="match status" value="1"/>
</dbReference>
<dbReference type="InterPro" id="IPR036388">
    <property type="entry name" value="WH-like_DNA-bd_sf"/>
</dbReference>
<keyword evidence="2" id="KW-0805">Transcription regulation</keyword>
<comment type="caution">
    <text evidence="8">The sequence shown here is derived from an EMBL/GenBank/DDBJ whole genome shotgun (WGS) entry which is preliminary data.</text>
</comment>
<dbReference type="AlphaFoldDB" id="A0A0R1ZRP6"/>
<feature type="domain" description="Bacterial purine repressor N-terminal" evidence="7">
    <location>
        <begin position="30"/>
        <end position="99"/>
    </location>
</feature>
<keyword evidence="3" id="KW-0238">DNA-binding</keyword>
<dbReference type="STRING" id="1291052.FC18_GL000926"/>
<dbReference type="Gene3D" id="1.10.10.10">
    <property type="entry name" value="Winged helix-like DNA-binding domain superfamily/Winged helix DNA-binding domain"/>
    <property type="match status" value="1"/>
</dbReference>
<evidence type="ECO:0000313" key="8">
    <source>
        <dbReference type="EMBL" id="KRM55876.1"/>
    </source>
</evidence>
<evidence type="ECO:0000256" key="2">
    <source>
        <dbReference type="ARBA" id="ARBA00023015"/>
    </source>
</evidence>
<dbReference type="EMBL" id="AYYO01000011">
    <property type="protein sequence ID" value="KRM55876.1"/>
    <property type="molecule type" value="Genomic_DNA"/>
</dbReference>
<proteinExistence type="inferred from homology"/>
<dbReference type="PANTHER" id="PTHR43864">
    <property type="entry name" value="HYPOXANTHINE/GUANINE PHOSPHORIBOSYLTRANSFERASE"/>
    <property type="match status" value="1"/>
</dbReference>
<dbReference type="Gene3D" id="3.40.50.2020">
    <property type="match status" value="1"/>
</dbReference>
<evidence type="ECO:0000256" key="4">
    <source>
        <dbReference type="ARBA" id="ARBA00023163"/>
    </source>
</evidence>
<protein>
    <submittedName>
        <fullName evidence="8">Pur operon repressor</fullName>
    </submittedName>
</protein>
<dbReference type="GO" id="GO:0045982">
    <property type="term" value="P:negative regulation of purine nucleobase metabolic process"/>
    <property type="evidence" value="ECO:0007669"/>
    <property type="project" value="InterPro"/>
</dbReference>
<comment type="similarity">
    <text evidence="5">Belongs to the purine/pyrimidine phosphoribosyltransferase family. PurR subfamily.</text>
</comment>
<dbReference type="InterPro" id="IPR036390">
    <property type="entry name" value="WH_DNA-bd_sf"/>
</dbReference>
<evidence type="ECO:0000256" key="3">
    <source>
        <dbReference type="ARBA" id="ARBA00023125"/>
    </source>
</evidence>
<accession>A0A0R1ZRP6</accession>
<dbReference type="InterPro" id="IPR029057">
    <property type="entry name" value="PRTase-like"/>
</dbReference>
<keyword evidence="9" id="KW-1185">Reference proteome</keyword>
<dbReference type="PANTHER" id="PTHR43864:SF2">
    <property type="entry name" value="PUR OPERON REPRESSOR"/>
    <property type="match status" value="1"/>
</dbReference>
<evidence type="ECO:0000259" key="6">
    <source>
        <dbReference type="Pfam" id="PF00156"/>
    </source>
</evidence>
<keyword evidence="4" id="KW-0804">Transcription</keyword>
<evidence type="ECO:0000256" key="1">
    <source>
        <dbReference type="ARBA" id="ARBA00011738"/>
    </source>
</evidence>
<name>A0A0R1ZRP6_9LACO</name>
<dbReference type="InterPro" id="IPR010078">
    <property type="entry name" value="PurR_Bsub"/>
</dbReference>
<evidence type="ECO:0000313" key="9">
    <source>
        <dbReference type="Proteomes" id="UP000051679"/>
    </source>
</evidence>
<dbReference type="CDD" id="cd06223">
    <property type="entry name" value="PRTases_typeI"/>
    <property type="match status" value="1"/>
</dbReference>
<dbReference type="InterPro" id="IPR015265">
    <property type="entry name" value="PuR_N"/>
</dbReference>
<evidence type="ECO:0000259" key="7">
    <source>
        <dbReference type="Pfam" id="PF09182"/>
    </source>
</evidence>
<dbReference type="GO" id="GO:0003677">
    <property type="term" value="F:DNA binding"/>
    <property type="evidence" value="ECO:0007669"/>
    <property type="project" value="UniProtKB-KW"/>
</dbReference>
<feature type="domain" description="Phosphoribosyltransferase" evidence="6">
    <location>
        <begin position="134"/>
        <end position="279"/>
    </location>
</feature>
<dbReference type="InterPro" id="IPR000836">
    <property type="entry name" value="PRTase_dom"/>
</dbReference>
<dbReference type="InterPro" id="IPR050118">
    <property type="entry name" value="Pur/Pyrimidine_PRTase"/>
</dbReference>
<sequence length="308" mass="33794">MNVLPNETQFAVSFLCLVMKTEESKIMKVRRSDRLIDMTRYLLERPHTLVPLTFFSQRYESAKSSISEDLAIVRRTFAQRQTGILETVPGAAGGVRYIPTIGADEASEFISEMAQRMSDSERLLPGGYVYLTDLLGTPAVLRQIGRLIATQYLDSSVDAVMTVATKGIPIAQSVAQYLNVPFVIVRRDSKITEGSTVSVNYVSGSSDRVEKMELSKRSLQSGAGVLIVDDFMKGGGTVNGMKSLIEEFDVKLVGVSVFAEGSFAGERMVSDYTSLLQIDTVDAKGKNISAAPGNYLERNADLFKELNK</sequence>
<gene>
    <name evidence="8" type="ORF">FC18_GL000926</name>
</gene>
<dbReference type="Proteomes" id="UP000051679">
    <property type="component" value="Unassembled WGS sequence"/>
</dbReference>
<comment type="subunit">
    <text evidence="1">Homodimer.</text>
</comment>
<organism evidence="8 9">
    <name type="scientific">Lacticaseibacillus sharpeae JCM 1186 = DSM 20505</name>
    <dbReference type="NCBI Taxonomy" id="1291052"/>
    <lineage>
        <taxon>Bacteria</taxon>
        <taxon>Bacillati</taxon>
        <taxon>Bacillota</taxon>
        <taxon>Bacilli</taxon>
        <taxon>Lactobacillales</taxon>
        <taxon>Lactobacillaceae</taxon>
        <taxon>Lacticaseibacillus</taxon>
    </lineage>
</organism>
<dbReference type="NCBIfam" id="TIGR01743">
    <property type="entry name" value="purR_Bsub"/>
    <property type="match status" value="1"/>
</dbReference>
<dbReference type="PATRIC" id="fig|1291052.5.peg.942"/>
<dbReference type="SUPFAM" id="SSF46785">
    <property type="entry name" value="Winged helix' DNA-binding domain"/>
    <property type="match status" value="1"/>
</dbReference>